<protein>
    <submittedName>
        <fullName evidence="1">Uncharacterized protein</fullName>
    </submittedName>
</protein>
<organism evidence="1 2">
    <name type="scientific">Adineta steineri</name>
    <dbReference type="NCBI Taxonomy" id="433720"/>
    <lineage>
        <taxon>Eukaryota</taxon>
        <taxon>Metazoa</taxon>
        <taxon>Spiralia</taxon>
        <taxon>Gnathifera</taxon>
        <taxon>Rotifera</taxon>
        <taxon>Eurotatoria</taxon>
        <taxon>Bdelloidea</taxon>
        <taxon>Adinetida</taxon>
        <taxon>Adinetidae</taxon>
        <taxon>Adineta</taxon>
    </lineage>
</organism>
<dbReference type="Proteomes" id="UP000663844">
    <property type="component" value="Unassembled WGS sequence"/>
</dbReference>
<dbReference type="AlphaFoldDB" id="A0A820NMZ9"/>
<name>A0A820NMZ9_9BILA</name>
<reference evidence="1" key="1">
    <citation type="submission" date="2021-02" db="EMBL/GenBank/DDBJ databases">
        <authorList>
            <person name="Nowell W R."/>
        </authorList>
    </citation>
    <scope>NUCLEOTIDE SEQUENCE</scope>
</reference>
<proteinExistence type="predicted"/>
<evidence type="ECO:0000313" key="2">
    <source>
        <dbReference type="Proteomes" id="UP000663844"/>
    </source>
</evidence>
<evidence type="ECO:0000313" key="1">
    <source>
        <dbReference type="EMBL" id="CAF4391378.1"/>
    </source>
</evidence>
<comment type="caution">
    <text evidence="1">The sequence shown here is derived from an EMBL/GenBank/DDBJ whole genome shotgun (WGS) entry which is preliminary data.</text>
</comment>
<feature type="non-terminal residue" evidence="1">
    <location>
        <position position="1"/>
    </location>
</feature>
<gene>
    <name evidence="1" type="ORF">OXD698_LOCUS50924</name>
</gene>
<sequence length="21" mass="2125">AAIVSKLQGRFGSGAQPVPQN</sequence>
<accession>A0A820NMZ9</accession>
<dbReference type="EMBL" id="CAJOAZ010025232">
    <property type="protein sequence ID" value="CAF4391378.1"/>
    <property type="molecule type" value="Genomic_DNA"/>
</dbReference>